<organism evidence="1 2">
    <name type="scientific">Streptomyces anulatus</name>
    <name type="common">Streptomyces chrysomallus</name>
    <dbReference type="NCBI Taxonomy" id="1892"/>
    <lineage>
        <taxon>Bacteria</taxon>
        <taxon>Bacillati</taxon>
        <taxon>Actinomycetota</taxon>
        <taxon>Actinomycetes</taxon>
        <taxon>Kitasatosporales</taxon>
        <taxon>Streptomycetaceae</taxon>
        <taxon>Streptomyces</taxon>
    </lineage>
</organism>
<keyword evidence="2" id="KW-1185">Reference proteome</keyword>
<reference evidence="1" key="1">
    <citation type="submission" date="2022-10" db="EMBL/GenBank/DDBJ databases">
        <title>The complete genomes of actinobacterial strains from the NBC collection.</title>
        <authorList>
            <person name="Joergensen T.S."/>
            <person name="Alvarez Arevalo M."/>
            <person name="Sterndorff E.B."/>
            <person name="Faurdal D."/>
            <person name="Vuksanovic O."/>
            <person name="Mourched A.-S."/>
            <person name="Charusanti P."/>
            <person name="Shaw S."/>
            <person name="Blin K."/>
            <person name="Weber T."/>
        </authorList>
    </citation>
    <scope>NUCLEOTIDE SEQUENCE</scope>
    <source>
        <strain evidence="1">NBC_01436</strain>
    </source>
</reference>
<dbReference type="EMBL" id="CP109491">
    <property type="protein sequence ID" value="WUX41843.1"/>
    <property type="molecule type" value="Genomic_DNA"/>
</dbReference>
<gene>
    <name evidence="1" type="ORF">OG367_38975</name>
</gene>
<evidence type="ECO:0000313" key="1">
    <source>
        <dbReference type="EMBL" id="WUX41843.1"/>
    </source>
</evidence>
<proteinExistence type="predicted"/>
<protein>
    <submittedName>
        <fullName evidence="1">Uncharacterized protein</fullName>
    </submittedName>
</protein>
<dbReference type="Proteomes" id="UP001431926">
    <property type="component" value="Chromosome"/>
</dbReference>
<dbReference type="RefSeq" id="WP_329359893.1">
    <property type="nucleotide sequence ID" value="NZ_CP109490.1"/>
</dbReference>
<evidence type="ECO:0000313" key="2">
    <source>
        <dbReference type="Proteomes" id="UP001431926"/>
    </source>
</evidence>
<name>A0ABZ1ZVI9_STRAQ</name>
<accession>A0ABZ1ZVI9</accession>
<sequence length="126" mass="14448">MNRPAEHAEVRPPDLDTVQRDVDHALSRRVELPTRSVIDAGTDALVQHLSRFMDYDYGHDEQESGGIAVRNLYRVAERNLDVPVRPTPQTSHRAAYVYWHTVATLTTAFRDLYLTHHRNAHQEPPA</sequence>